<dbReference type="Pfam" id="PF00788">
    <property type="entry name" value="RA"/>
    <property type="match status" value="1"/>
</dbReference>
<evidence type="ECO:0000256" key="7">
    <source>
        <dbReference type="SAM" id="MobiDB-lite"/>
    </source>
</evidence>
<dbReference type="PaxDb" id="9823-ENSSSCP00000001635"/>
<feature type="compositionally biased region" description="Gly residues" evidence="7">
    <location>
        <begin position="626"/>
        <end position="640"/>
    </location>
</feature>
<evidence type="ECO:0000313" key="13">
    <source>
        <dbReference type="VGNC" id="VGNC:92253"/>
    </source>
</evidence>
<dbReference type="FunCoup" id="F1RZT1">
    <property type="interactions" value="1510"/>
</dbReference>
<dbReference type="PANTHER" id="PTHR23113">
    <property type="entry name" value="GUANINE NUCLEOTIDE EXCHANGE FACTOR"/>
    <property type="match status" value="1"/>
</dbReference>
<dbReference type="PROSITE" id="PS50009">
    <property type="entry name" value="RASGEF_CAT"/>
    <property type="match status" value="1"/>
</dbReference>
<dbReference type="GO" id="GO:0005085">
    <property type="term" value="F:guanyl-nucleotide exchange factor activity"/>
    <property type="evidence" value="ECO:0007669"/>
    <property type="project" value="UniProtKB-KW"/>
</dbReference>
<keyword evidence="12" id="KW-1185">Reference proteome</keyword>
<dbReference type="GO" id="GO:0051897">
    <property type="term" value="P:positive regulation of phosphatidylinositol 3-kinase/protein kinase B signal transduction"/>
    <property type="evidence" value="ECO:0007669"/>
    <property type="project" value="Ensembl"/>
</dbReference>
<dbReference type="PROSITE" id="PS50212">
    <property type="entry name" value="RASGEF_NTER"/>
    <property type="match status" value="1"/>
</dbReference>
<reference evidence="12" key="1">
    <citation type="submission" date="2009-11" db="EMBL/GenBank/DDBJ databases">
        <authorList>
            <consortium name="Porcine genome sequencing project"/>
        </authorList>
    </citation>
    <scope>NUCLEOTIDE SEQUENCE [LARGE SCALE GENOMIC DNA]</scope>
    <source>
        <strain evidence="12">Duroc</strain>
    </source>
</reference>
<feature type="region of interest" description="Disordered" evidence="7">
    <location>
        <begin position="732"/>
        <end position="757"/>
    </location>
</feature>
<evidence type="ECO:0000313" key="12">
    <source>
        <dbReference type="Proteomes" id="UP000008227"/>
    </source>
</evidence>
<dbReference type="CDD" id="cd00155">
    <property type="entry name" value="RasGEF"/>
    <property type="match status" value="1"/>
</dbReference>
<feature type="region of interest" description="Disordered" evidence="7">
    <location>
        <begin position="580"/>
        <end position="640"/>
    </location>
</feature>
<dbReference type="InterPro" id="IPR023578">
    <property type="entry name" value="Ras_GEF_dom_sf"/>
</dbReference>
<dbReference type="InterPro" id="IPR029071">
    <property type="entry name" value="Ubiquitin-like_domsf"/>
</dbReference>
<feature type="compositionally biased region" description="Pro residues" evidence="7">
    <location>
        <begin position="75"/>
        <end position="86"/>
    </location>
</feature>
<dbReference type="SMART" id="SM00147">
    <property type="entry name" value="RasGEF"/>
    <property type="match status" value="1"/>
</dbReference>
<dbReference type="Reactome" id="R-SSC-5673001">
    <property type="pathway name" value="RAF/MAP kinase cascade"/>
</dbReference>
<evidence type="ECO:0000256" key="4">
    <source>
        <dbReference type="ARBA" id="ARBA00068203"/>
    </source>
</evidence>
<reference evidence="11" key="2">
    <citation type="journal article" date="2020" name="Gigascience">
        <title>An improved pig reference genome sequence to enable pig genetics and genomics research.</title>
        <authorList>
            <person name="Warr A."/>
            <person name="Affara N."/>
            <person name="Aken B."/>
            <person name="Beiki H."/>
            <person name="Bickhart D.M."/>
            <person name="Billis K."/>
            <person name="Chow W."/>
            <person name="Eory L."/>
            <person name="Finlayson H.A."/>
            <person name="Flicek P."/>
            <person name="Giron C.G."/>
            <person name="Griffin D.K."/>
            <person name="Hall R."/>
            <person name="Hannum G."/>
            <person name="Hourlier T."/>
            <person name="Howe K."/>
            <person name="Hume D.A."/>
            <person name="Izuogu O."/>
            <person name="Kim K."/>
            <person name="Koren S."/>
            <person name="Liu H."/>
            <person name="Manchanda N."/>
            <person name="Martin F.J."/>
            <person name="Nonneman D.J."/>
            <person name="O'Connor R.E."/>
            <person name="Phillippy A.M."/>
            <person name="Rohrer G.A."/>
            <person name="Rosen B.D."/>
            <person name="Rund L.A."/>
            <person name="Sargent C.A."/>
            <person name="Schook L.B."/>
            <person name="Schroeder S.G."/>
            <person name="Schwartz A.S."/>
            <person name="Skinner B.M."/>
            <person name="Talbot R."/>
            <person name="Tseng E."/>
            <person name="Tuggle C.K."/>
            <person name="Watson M."/>
            <person name="Smith T.P.L."/>
            <person name="Archibald A.L."/>
        </authorList>
    </citation>
    <scope>NUCLEOTIDE SEQUENCE [LARGE SCALE GENOMIC DNA]</scope>
    <source>
        <strain evidence="11">Duroc</strain>
    </source>
</reference>
<dbReference type="InterPro" id="IPR000159">
    <property type="entry name" value="RA_dom"/>
</dbReference>
<dbReference type="AlphaFoldDB" id="F1RZT1"/>
<evidence type="ECO:0000256" key="3">
    <source>
        <dbReference type="ARBA" id="ARBA00064083"/>
    </source>
</evidence>
<keyword evidence="1 6" id="KW-0344">Guanine-nucleotide releasing factor</keyword>
<dbReference type="STRING" id="9823.ENSSSCP00000001635"/>
<feature type="compositionally biased region" description="Gly residues" evidence="7">
    <location>
        <begin position="30"/>
        <end position="40"/>
    </location>
</feature>
<feature type="domain" description="Ras-GEF" evidence="8">
    <location>
        <begin position="242"/>
        <end position="512"/>
    </location>
</feature>
<dbReference type="CDD" id="cd17211">
    <property type="entry name" value="RA_RGL2"/>
    <property type="match status" value="1"/>
</dbReference>
<evidence type="ECO:0000256" key="1">
    <source>
        <dbReference type="ARBA" id="ARBA00022658"/>
    </source>
</evidence>
<organism evidence="11 12">
    <name type="scientific">Sus scrofa</name>
    <name type="common">Pig</name>
    <dbReference type="NCBI Taxonomy" id="9823"/>
    <lineage>
        <taxon>Eukaryota</taxon>
        <taxon>Metazoa</taxon>
        <taxon>Chordata</taxon>
        <taxon>Craniata</taxon>
        <taxon>Vertebrata</taxon>
        <taxon>Euteleostomi</taxon>
        <taxon>Mammalia</taxon>
        <taxon>Eutheria</taxon>
        <taxon>Laurasiatheria</taxon>
        <taxon>Artiodactyla</taxon>
        <taxon>Suina</taxon>
        <taxon>Suidae</taxon>
        <taxon>Sus</taxon>
    </lineage>
</organism>
<dbReference type="InterPro" id="IPR008937">
    <property type="entry name" value="Ras-like_GEF"/>
</dbReference>
<dbReference type="Gene3D" id="1.10.840.10">
    <property type="entry name" value="Ras guanine-nucleotide exchange factors catalytic domain"/>
    <property type="match status" value="1"/>
</dbReference>
<proteinExistence type="predicted"/>
<feature type="compositionally biased region" description="Acidic residues" evidence="7">
    <location>
        <begin position="41"/>
        <end position="63"/>
    </location>
</feature>
<dbReference type="Pfam" id="PF00618">
    <property type="entry name" value="RasGEF_N"/>
    <property type="match status" value="1"/>
</dbReference>
<evidence type="ECO:0000313" key="11">
    <source>
        <dbReference type="Ensembl" id="ENSSSCP00000001635.5"/>
    </source>
</evidence>
<feature type="domain" description="N-terminal Ras-GEF" evidence="10">
    <location>
        <begin position="87"/>
        <end position="211"/>
    </location>
</feature>
<evidence type="ECO:0000259" key="9">
    <source>
        <dbReference type="PROSITE" id="PS50200"/>
    </source>
</evidence>
<dbReference type="PROSITE" id="PS00720">
    <property type="entry name" value="RASGEF"/>
    <property type="match status" value="1"/>
</dbReference>
<accession>F1RZT1</accession>
<dbReference type="VGNC" id="VGNC:92253">
    <property type="gene designation" value="RGL2"/>
</dbReference>
<reference evidence="11" key="3">
    <citation type="submission" date="2025-08" db="UniProtKB">
        <authorList>
            <consortium name="Ensembl"/>
        </authorList>
    </citation>
    <scope>IDENTIFICATION</scope>
</reference>
<feature type="region of interest" description="Disordered" evidence="7">
    <location>
        <begin position="1"/>
        <end position="88"/>
    </location>
</feature>
<feature type="domain" description="Ras-associating" evidence="9">
    <location>
        <begin position="644"/>
        <end position="731"/>
    </location>
</feature>
<name>F1RZT1_PIG</name>
<dbReference type="GO" id="GO:0007264">
    <property type="term" value="P:small GTPase-mediated signal transduction"/>
    <property type="evidence" value="ECO:0007669"/>
    <property type="project" value="InterPro"/>
</dbReference>
<feature type="compositionally biased region" description="Low complexity" evidence="7">
    <location>
        <begin position="738"/>
        <end position="747"/>
    </location>
</feature>
<dbReference type="ExpressionAtlas" id="F1RZT1">
    <property type="expression patterns" value="baseline and differential"/>
</dbReference>
<dbReference type="Gene3D" id="1.20.870.10">
    <property type="entry name" value="Son of sevenless (SoS) protein Chain: S domain 1"/>
    <property type="match status" value="1"/>
</dbReference>
<gene>
    <name evidence="11 13" type="primary">RGL2</name>
</gene>
<dbReference type="InterPro" id="IPR000651">
    <property type="entry name" value="Ras-like_Gua-exchang_fac_N"/>
</dbReference>
<dbReference type="InterPro" id="IPR001895">
    <property type="entry name" value="RASGEF_cat_dom"/>
</dbReference>
<dbReference type="PROSITE" id="PS50200">
    <property type="entry name" value="RA"/>
    <property type="match status" value="1"/>
</dbReference>
<evidence type="ECO:0000256" key="2">
    <source>
        <dbReference type="ARBA" id="ARBA00057664"/>
    </source>
</evidence>
<dbReference type="SMART" id="SM00229">
    <property type="entry name" value="RasGEFN"/>
    <property type="match status" value="1"/>
</dbReference>
<evidence type="ECO:0000259" key="10">
    <source>
        <dbReference type="PROSITE" id="PS50212"/>
    </source>
</evidence>
<dbReference type="Ensembl" id="ENSSSCT00000001679.5">
    <property type="protein sequence ID" value="ENSSSCP00000001635.5"/>
    <property type="gene ID" value="ENSSSCG00000001506.5"/>
</dbReference>
<protein>
    <recommendedName>
        <fullName evidence="4">Ral guanine nucleotide dissociation stimulator-like 2</fullName>
    </recommendedName>
    <alternativeName>
        <fullName evidence="5">Ras-associated protein RAB2L</fullName>
    </alternativeName>
</protein>
<feature type="region of interest" description="Disordered" evidence="7">
    <location>
        <begin position="404"/>
        <end position="424"/>
    </location>
</feature>
<dbReference type="PANTHER" id="PTHR23113:SF350">
    <property type="entry name" value="RAL GUANINE NUCLEOTIDE DISSOCIATION STIMULATOR-LIKE 2 ISOFORM X1"/>
    <property type="match status" value="1"/>
</dbReference>
<sequence length="769" mass="82493">MLPRPLRLLWDTPPGGVVLSSFRSRDPEEGGGPGGRGVGGGEEEEEEEEDEAPVSAWNEEEDGATFTVTSRQYQPPDPLAPRPPPRFSRRLRAGTLEALVRHLLDAGTSGADVTFTAAFLATHRAFTSTPAVLGLVADRLEALESRPPDELERTKGVAISVLSTWLASHPEDFGSEVKGQLDRLESFLLQTGYAAGEGVGGGGADLIRNLRSRVDPQPPDLPKPLALPGDPPADPTDVLVFLADHLAEQLTLLDAELFLNLVPSQCLGALWGHRDRPGHAHLCPSVRATVTQFNRVAGAVVSSVLGATSTGEGPGEVTVRPLRPPQRARLLEKWIRVAEECRLLRNFSSVYAVVSALQSSPVHRLRAAWGEAARDSLRVFSNLCQIFSEEDNYSQSRELLLQEGKLQPSLEPTSKKSPRSGSRGGGVVPYLGTFLKDLVMLDAASKDELENGYINFDKRRKEFAVLSELRRLQNECRGYDLRPDPEIQRWLQGLRPLTEAQSHRVSCEVEPLGTGDPPAPRVLRPTLVISQWTEVLGSVGGPTPLVSWDRPSVGADEAAGTPAPLLTRLAQHMKWPSVSSLDSALDGTPTLQSPVNPSHLSPPTSSPKPSRGHRRSASCGSPLSGGADGASRGAGCGSGPGASDCRIIRVQMELGEDGSVYKSILVTSQDKAPSVISRVLKKNNRDSAVASEYELVQLLPGERELTIPASANVFYAMDGASHDFLLRQRRRPSTATLGPSASGTPPSAGGGGSFPRIKATGRKIARALF</sequence>
<dbReference type="HOGENOM" id="CLU_010252_0_2_1"/>
<comment type="function">
    <text evidence="2">Probable guanine nucleotide exchange factor. Putative effector of Ras and/or Rap. Associates with the GTP-bound form of Rap 1A and H-Ras in vitro.</text>
</comment>
<dbReference type="InterPro" id="IPR036964">
    <property type="entry name" value="RASGEF_cat_dom_sf"/>
</dbReference>
<evidence type="ECO:0000256" key="5">
    <source>
        <dbReference type="ARBA" id="ARBA00081366"/>
    </source>
</evidence>
<dbReference type="Proteomes" id="UP000008227">
    <property type="component" value="Chromosome 7"/>
</dbReference>
<feature type="compositionally biased region" description="Polar residues" evidence="7">
    <location>
        <begin position="589"/>
        <end position="603"/>
    </location>
</feature>
<dbReference type="Bgee" id="ENSSSCG00000001506">
    <property type="expression patterns" value="Expressed in endocardial endothelium and 45 other cell types or tissues"/>
</dbReference>
<dbReference type="GeneTree" id="ENSGT00940000161403"/>
<dbReference type="SUPFAM" id="SSF54236">
    <property type="entry name" value="Ubiquitin-like"/>
    <property type="match status" value="1"/>
</dbReference>
<dbReference type="CDD" id="cd06224">
    <property type="entry name" value="REM"/>
    <property type="match status" value="1"/>
</dbReference>
<dbReference type="SMART" id="SM00314">
    <property type="entry name" value="RA"/>
    <property type="match status" value="1"/>
</dbReference>
<dbReference type="GO" id="GO:0032485">
    <property type="term" value="P:regulation of Ral protein signal transduction"/>
    <property type="evidence" value="ECO:0007669"/>
    <property type="project" value="Ensembl"/>
</dbReference>
<dbReference type="GlyGen" id="F1RZT1">
    <property type="glycosylation" value="1 site"/>
</dbReference>
<dbReference type="Gene3D" id="3.10.20.90">
    <property type="entry name" value="Phosphatidylinositol 3-kinase Catalytic Subunit, Chain A, domain 1"/>
    <property type="match status" value="1"/>
</dbReference>
<comment type="subunit">
    <text evidence="3">Interacts with SAMD9.</text>
</comment>
<dbReference type="GO" id="GO:0010667">
    <property type="term" value="P:negative regulation of cardiac muscle cell apoptotic process"/>
    <property type="evidence" value="ECO:0007669"/>
    <property type="project" value="Ensembl"/>
</dbReference>
<evidence type="ECO:0000259" key="8">
    <source>
        <dbReference type="PROSITE" id="PS50009"/>
    </source>
</evidence>
<dbReference type="SUPFAM" id="SSF48366">
    <property type="entry name" value="Ras GEF"/>
    <property type="match status" value="1"/>
</dbReference>
<reference evidence="11" key="4">
    <citation type="submission" date="2025-09" db="UniProtKB">
        <authorList>
            <consortium name="Ensembl"/>
        </authorList>
    </citation>
    <scope>IDENTIFICATION</scope>
</reference>
<evidence type="ECO:0000256" key="6">
    <source>
        <dbReference type="PROSITE-ProRule" id="PRU00168"/>
    </source>
</evidence>
<dbReference type="FunFam" id="1.10.840.10:FF:000012">
    <property type="entry name" value="Ral guanine nucleotide dissociation stimulator-like 2"/>
    <property type="match status" value="1"/>
</dbReference>
<dbReference type="FunFam" id="3.10.20.90:FF:000153">
    <property type="entry name" value="Ral guanine nucleotide dissociation stimulator like 2"/>
    <property type="match status" value="1"/>
</dbReference>
<dbReference type="Pfam" id="PF00617">
    <property type="entry name" value="RasGEF"/>
    <property type="match status" value="1"/>
</dbReference>
<dbReference type="InterPro" id="IPR019804">
    <property type="entry name" value="Ras_G-nucl-exch_fac_CS"/>
</dbReference>
<dbReference type="InParanoid" id="F1RZT1"/>